<dbReference type="PROSITE" id="PS51257">
    <property type="entry name" value="PROKAR_LIPOPROTEIN"/>
    <property type="match status" value="1"/>
</dbReference>
<protein>
    <submittedName>
        <fullName evidence="1">Uncharacterized protein</fullName>
    </submittedName>
</protein>
<organism evidence="1">
    <name type="scientific">Aspergillus flavus</name>
    <dbReference type="NCBI Taxonomy" id="5059"/>
    <lineage>
        <taxon>Eukaryota</taxon>
        <taxon>Fungi</taxon>
        <taxon>Dikarya</taxon>
        <taxon>Ascomycota</taxon>
        <taxon>Pezizomycotina</taxon>
        <taxon>Eurotiomycetes</taxon>
        <taxon>Eurotiomycetidae</taxon>
        <taxon>Eurotiales</taxon>
        <taxon>Aspergillaceae</taxon>
        <taxon>Aspergillus</taxon>
        <taxon>Aspergillus subgen. Circumdati</taxon>
    </lineage>
</organism>
<accession>A0A5N6GXK2</accession>
<sequence>MKPVPYHTVFLRFLQVTHTSGACSFVTISDCPGYRPSALYSCAVLSCRAKGFFDKHVHHLMSDYAKKSMPILFSFLLKATEKA</sequence>
<dbReference type="EMBL" id="ML734601">
    <property type="protein sequence ID" value="KAB8246284.1"/>
    <property type="molecule type" value="Genomic_DNA"/>
</dbReference>
<gene>
    <name evidence="1" type="ORF">BDV35DRAFT_354314</name>
</gene>
<evidence type="ECO:0000313" key="1">
    <source>
        <dbReference type="EMBL" id="KAB8246284.1"/>
    </source>
</evidence>
<dbReference type="Proteomes" id="UP000325434">
    <property type="component" value="Unassembled WGS sequence"/>
</dbReference>
<name>A0A5N6GXK2_ASPFL</name>
<reference evidence="1" key="1">
    <citation type="submission" date="2019-04" db="EMBL/GenBank/DDBJ databases">
        <title>Friends and foes A comparative genomics study of 23 Aspergillus species from section Flavi.</title>
        <authorList>
            <consortium name="DOE Joint Genome Institute"/>
            <person name="Kjaerbolling I."/>
            <person name="Vesth T."/>
            <person name="Frisvad J.C."/>
            <person name="Nybo J.L."/>
            <person name="Theobald S."/>
            <person name="Kildgaard S."/>
            <person name="Isbrandt T."/>
            <person name="Kuo A."/>
            <person name="Sato A."/>
            <person name="Lyhne E.K."/>
            <person name="Kogle M.E."/>
            <person name="Wiebenga A."/>
            <person name="Kun R.S."/>
            <person name="Lubbers R.J."/>
            <person name="Makela M.R."/>
            <person name="Barry K."/>
            <person name="Chovatia M."/>
            <person name="Clum A."/>
            <person name="Daum C."/>
            <person name="Haridas S."/>
            <person name="He G."/>
            <person name="LaButti K."/>
            <person name="Lipzen A."/>
            <person name="Mondo S."/>
            <person name="Riley R."/>
            <person name="Salamov A."/>
            <person name="Simmons B.A."/>
            <person name="Magnuson J.K."/>
            <person name="Henrissat B."/>
            <person name="Mortensen U.H."/>
            <person name="Larsen T.O."/>
            <person name="Devries R.P."/>
            <person name="Grigoriev I.V."/>
            <person name="Machida M."/>
            <person name="Baker S.E."/>
            <person name="Andersen M.R."/>
        </authorList>
    </citation>
    <scope>NUCLEOTIDE SEQUENCE [LARGE SCALE GENOMIC DNA]</scope>
    <source>
        <strain evidence="1">CBS 121.62</strain>
    </source>
</reference>
<dbReference type="AlphaFoldDB" id="A0A5N6GXK2"/>
<proteinExistence type="predicted"/>